<dbReference type="PROSITE" id="PS50893">
    <property type="entry name" value="ABC_TRANSPORTER_2"/>
    <property type="match status" value="2"/>
</dbReference>
<keyword evidence="3" id="KW-0175">Coiled coil</keyword>
<dbReference type="EMBL" id="CP102290">
    <property type="protein sequence ID" value="UWP60165.1"/>
    <property type="molecule type" value="Genomic_DNA"/>
</dbReference>
<evidence type="ECO:0000256" key="1">
    <source>
        <dbReference type="ARBA" id="ARBA00022741"/>
    </source>
</evidence>
<dbReference type="InterPro" id="IPR003439">
    <property type="entry name" value="ABC_transporter-like_ATP-bd"/>
</dbReference>
<dbReference type="NCBIfam" id="NF000355">
    <property type="entry name" value="ribo_prot_ABC_F"/>
    <property type="match status" value="1"/>
</dbReference>
<dbReference type="RefSeq" id="WP_028529468.1">
    <property type="nucleotide sequence ID" value="NZ_CABLBR010000025.1"/>
</dbReference>
<dbReference type="InterPro" id="IPR027417">
    <property type="entry name" value="P-loop_NTPase"/>
</dbReference>
<evidence type="ECO:0000259" key="4">
    <source>
        <dbReference type="PROSITE" id="PS50893"/>
    </source>
</evidence>
<name>A0ABY5VHX4_9FIRM</name>
<feature type="coiled-coil region" evidence="3">
    <location>
        <begin position="266"/>
        <end position="294"/>
    </location>
</feature>
<gene>
    <name evidence="5" type="primary">abc-f</name>
    <name evidence="5" type="ORF">NQ502_03670</name>
</gene>
<keyword evidence="6" id="KW-1185">Reference proteome</keyword>
<dbReference type="SUPFAM" id="SSF52540">
    <property type="entry name" value="P-loop containing nucleoside triphosphate hydrolases"/>
    <property type="match status" value="2"/>
</dbReference>
<dbReference type="Pfam" id="PF00005">
    <property type="entry name" value="ABC_tran"/>
    <property type="match status" value="2"/>
</dbReference>
<dbReference type="PANTHER" id="PTHR42855:SF2">
    <property type="entry name" value="DRUG RESISTANCE ABC TRANSPORTER,ATP-BINDING PROTEIN"/>
    <property type="match status" value="1"/>
</dbReference>
<feature type="domain" description="ABC transporter" evidence="4">
    <location>
        <begin position="4"/>
        <end position="213"/>
    </location>
</feature>
<dbReference type="PANTHER" id="PTHR42855">
    <property type="entry name" value="ABC TRANSPORTER ATP-BINDING SUBUNIT"/>
    <property type="match status" value="1"/>
</dbReference>
<dbReference type="InterPro" id="IPR051309">
    <property type="entry name" value="ABCF_ATPase"/>
</dbReference>
<organism evidence="5 6">
    <name type="scientific">Ruminococcus gauvreauii</name>
    <dbReference type="NCBI Taxonomy" id="438033"/>
    <lineage>
        <taxon>Bacteria</taxon>
        <taxon>Bacillati</taxon>
        <taxon>Bacillota</taxon>
        <taxon>Clostridia</taxon>
        <taxon>Eubacteriales</taxon>
        <taxon>Oscillospiraceae</taxon>
        <taxon>Ruminococcus</taxon>
    </lineage>
</organism>
<evidence type="ECO:0000313" key="6">
    <source>
        <dbReference type="Proteomes" id="UP001060164"/>
    </source>
</evidence>
<dbReference type="CDD" id="cd03221">
    <property type="entry name" value="ABCF_EF-3"/>
    <property type="match status" value="2"/>
</dbReference>
<keyword evidence="1" id="KW-0547">Nucleotide-binding</keyword>
<dbReference type="InterPro" id="IPR003593">
    <property type="entry name" value="AAA+_ATPase"/>
</dbReference>
<keyword evidence="2" id="KW-0067">ATP-binding</keyword>
<dbReference type="Gene3D" id="3.40.50.300">
    <property type="entry name" value="P-loop containing nucleotide triphosphate hydrolases"/>
    <property type="match status" value="2"/>
</dbReference>
<reference evidence="5" key="1">
    <citation type="journal article" date="2022" name="Cell">
        <title>Design, construction, and in vivo augmentation of a complex gut microbiome.</title>
        <authorList>
            <person name="Cheng A.G."/>
            <person name="Ho P.Y."/>
            <person name="Aranda-Diaz A."/>
            <person name="Jain S."/>
            <person name="Yu F.B."/>
            <person name="Meng X."/>
            <person name="Wang M."/>
            <person name="Iakiviak M."/>
            <person name="Nagashima K."/>
            <person name="Zhao A."/>
            <person name="Murugkar P."/>
            <person name="Patil A."/>
            <person name="Atabakhsh K."/>
            <person name="Weakley A."/>
            <person name="Yan J."/>
            <person name="Brumbaugh A.R."/>
            <person name="Higginbottom S."/>
            <person name="Dimas A."/>
            <person name="Shiver A.L."/>
            <person name="Deutschbauer A."/>
            <person name="Neff N."/>
            <person name="Sonnenburg J.L."/>
            <person name="Huang K.C."/>
            <person name="Fischbach M.A."/>
        </authorList>
    </citation>
    <scope>NUCLEOTIDE SEQUENCE</scope>
    <source>
        <strain evidence="5">DSM 19829</strain>
    </source>
</reference>
<evidence type="ECO:0000256" key="2">
    <source>
        <dbReference type="ARBA" id="ARBA00022840"/>
    </source>
</evidence>
<dbReference type="SMART" id="SM00382">
    <property type="entry name" value="AAA"/>
    <property type="match status" value="2"/>
</dbReference>
<dbReference type="Proteomes" id="UP001060164">
    <property type="component" value="Chromosome"/>
</dbReference>
<proteinExistence type="predicted"/>
<sequence length="495" mass="57033">MSLLQVTDLSFSYEENYDPVFQNVSFRVDTDWRTGVVGRNGKGKTTFLKLLMGEMEYSGTITADAGFDYFPYPVAERLLDTIDAMYCVEPGLLLWKLKKDMAELGADEGILYRPFNTLSCGEQTKVMLAVLFQREGNFLLIDEPTNHLDQESRTLVSAYLRRQKGFLMVSHDRAFLDGCIDHVLAFNRSDIEVQKGDFSSWYQNRQMQDTFELAKNERLKKDIRRLSAAADRTKRWGDAVESTKIGRKSMENGQHAASRDYIGEKSRRMQQRRKNLARRQEQALQETKMLLKNQEDPDILRMEPLPYHKEVLVSAEDLCLCYGNHEVLSGVNFAVRRGDRMSVQGKNGCGKSSLLKLILGEHITYRGELTVGSGIKISYVSQDTSHLRGSLTEYIRASGMEERLFKAVLRKLDFSRTQFEKDMDSYSEGQKKKVLIARSLCERAHLYIWDEPLNFIDVYSRMQIEELLLMWKPTLLFVEHDAVFTEKIATSVCRI</sequence>
<protein>
    <submittedName>
        <fullName evidence="5">ABC-F type ribosomal protection protein</fullName>
    </submittedName>
</protein>
<accession>A0ABY5VHX4</accession>
<evidence type="ECO:0000313" key="5">
    <source>
        <dbReference type="EMBL" id="UWP60165.1"/>
    </source>
</evidence>
<feature type="domain" description="ABC transporter" evidence="4">
    <location>
        <begin position="313"/>
        <end position="495"/>
    </location>
</feature>
<evidence type="ECO:0000256" key="3">
    <source>
        <dbReference type="SAM" id="Coils"/>
    </source>
</evidence>